<dbReference type="Proteomes" id="UP000440732">
    <property type="component" value="Unassembled WGS sequence"/>
</dbReference>
<dbReference type="EMBL" id="QXGE01000158">
    <property type="protein sequence ID" value="KAE9322160.1"/>
    <property type="molecule type" value="Genomic_DNA"/>
</dbReference>
<dbReference type="EMBL" id="QXGD01000081">
    <property type="protein sequence ID" value="KAE9254187.1"/>
    <property type="molecule type" value="Genomic_DNA"/>
</dbReference>
<gene>
    <name evidence="3" type="ORF">PF001_g4538</name>
    <name evidence="2" type="ORF">PF002_g2988</name>
    <name evidence="1" type="ORF">PF006_g3075</name>
</gene>
<evidence type="ECO:0000313" key="3">
    <source>
        <dbReference type="EMBL" id="KAE9322160.1"/>
    </source>
</evidence>
<dbReference type="Proteomes" id="UP000440367">
    <property type="component" value="Unassembled WGS sequence"/>
</dbReference>
<evidence type="ECO:0000313" key="2">
    <source>
        <dbReference type="EMBL" id="KAE9254187.1"/>
    </source>
</evidence>
<comment type="caution">
    <text evidence="2">The sequence shown here is derived from an EMBL/GenBank/DDBJ whole genome shotgun (WGS) entry which is preliminary data.</text>
</comment>
<evidence type="ECO:0000313" key="6">
    <source>
        <dbReference type="Proteomes" id="UP000440732"/>
    </source>
</evidence>
<dbReference type="Proteomes" id="UP000437068">
    <property type="component" value="Unassembled WGS sequence"/>
</dbReference>
<sequence length="79" mass="8854">MDIHLRVPNGMAVGEDTMRGRGGKARSRFLLQLRHSLNQVVGWARTSYNELVKCGCVECTTDTCMYFKTDKPGMTVICV</sequence>
<dbReference type="EMBL" id="QXGA01000094">
    <property type="protein sequence ID" value="KAE9152734.1"/>
    <property type="molecule type" value="Genomic_DNA"/>
</dbReference>
<dbReference type="AlphaFoldDB" id="A0A6A4AC97"/>
<name>A0A6A4AC97_9STRA</name>
<protein>
    <submittedName>
        <fullName evidence="2">Uncharacterized protein</fullName>
    </submittedName>
</protein>
<accession>A0A6A4AC97</accession>
<organism evidence="2 5">
    <name type="scientific">Phytophthora fragariae</name>
    <dbReference type="NCBI Taxonomy" id="53985"/>
    <lineage>
        <taxon>Eukaryota</taxon>
        <taxon>Sar</taxon>
        <taxon>Stramenopiles</taxon>
        <taxon>Oomycota</taxon>
        <taxon>Peronosporomycetes</taxon>
        <taxon>Peronosporales</taxon>
        <taxon>Peronosporaceae</taxon>
        <taxon>Phytophthora</taxon>
    </lineage>
</organism>
<evidence type="ECO:0000313" key="5">
    <source>
        <dbReference type="Proteomes" id="UP000440367"/>
    </source>
</evidence>
<reference evidence="4 5" key="1">
    <citation type="submission" date="2018-08" db="EMBL/GenBank/DDBJ databases">
        <title>Genomic investigation of the strawberry pathogen Phytophthora fragariae indicates pathogenicity is determined by transcriptional variation in three key races.</title>
        <authorList>
            <person name="Adams T.M."/>
            <person name="Armitage A.D."/>
            <person name="Sobczyk M.K."/>
            <person name="Bates H.J."/>
            <person name="Dunwell J.M."/>
            <person name="Nellist C.F."/>
            <person name="Harrison R.J."/>
        </authorList>
    </citation>
    <scope>NUCLEOTIDE SEQUENCE [LARGE SCALE GENOMIC DNA]</scope>
    <source>
        <strain evidence="3 4">A4</strain>
        <strain evidence="2 5">BC-1</strain>
        <strain evidence="1 6">NOV-5</strain>
    </source>
</reference>
<proteinExistence type="predicted"/>
<evidence type="ECO:0000313" key="1">
    <source>
        <dbReference type="EMBL" id="KAE9152734.1"/>
    </source>
</evidence>
<evidence type="ECO:0000313" key="4">
    <source>
        <dbReference type="Proteomes" id="UP000437068"/>
    </source>
</evidence>